<evidence type="ECO:0000313" key="2">
    <source>
        <dbReference type="Proteomes" id="UP000261079"/>
    </source>
</evidence>
<proteinExistence type="predicted"/>
<protein>
    <submittedName>
        <fullName evidence="1">Uncharacterized protein</fullName>
    </submittedName>
</protein>
<evidence type="ECO:0000313" key="1">
    <source>
        <dbReference type="EMBL" id="RGC06603.1"/>
    </source>
</evidence>
<dbReference type="RefSeq" id="WP_117535348.1">
    <property type="nucleotide sequence ID" value="NZ_QVEZ01000002.1"/>
</dbReference>
<name>A0A3E2V893_9FIRM</name>
<dbReference type="EMBL" id="QVEZ01000002">
    <property type="protein sequence ID" value="RGC06603.1"/>
    <property type="molecule type" value="Genomic_DNA"/>
</dbReference>
<sequence>MKQYTFWFECTDNGGGHQGFTVKAENKQEAIKKGMAFAKKHASGDICGDWTCRLIQEGAL</sequence>
<accession>A0A3E2V893</accession>
<dbReference type="AlphaFoldDB" id="A0A3E2V893"/>
<comment type="caution">
    <text evidence="1">The sequence shown here is derived from an EMBL/GenBank/DDBJ whole genome shotgun (WGS) entry which is preliminary data.</text>
</comment>
<gene>
    <name evidence="1" type="ORF">DW905_04860</name>
</gene>
<reference evidence="1 2" key="1">
    <citation type="submission" date="2018-08" db="EMBL/GenBank/DDBJ databases">
        <title>A genome reference for cultivated species of the human gut microbiota.</title>
        <authorList>
            <person name="Zou Y."/>
            <person name="Xue W."/>
            <person name="Luo G."/>
        </authorList>
    </citation>
    <scope>NUCLEOTIDE SEQUENCE [LARGE SCALE GENOMIC DNA]</scope>
    <source>
        <strain evidence="1 2">AM42-11AC</strain>
    </source>
</reference>
<dbReference type="Proteomes" id="UP000261079">
    <property type="component" value="Unassembled WGS sequence"/>
</dbReference>
<organism evidence="1 2">
    <name type="scientific">Faecalibacterium prausnitzii</name>
    <dbReference type="NCBI Taxonomy" id="853"/>
    <lineage>
        <taxon>Bacteria</taxon>
        <taxon>Bacillati</taxon>
        <taxon>Bacillota</taxon>
        <taxon>Clostridia</taxon>
        <taxon>Eubacteriales</taxon>
        <taxon>Oscillospiraceae</taxon>
        <taxon>Faecalibacterium</taxon>
    </lineage>
</organism>